<evidence type="ECO:0000256" key="1">
    <source>
        <dbReference type="SAM" id="Coils"/>
    </source>
</evidence>
<evidence type="ECO:0000313" key="2">
    <source>
        <dbReference type="EMBL" id="WPF87894.1"/>
    </source>
</evidence>
<dbReference type="RefSeq" id="WP_320001244.1">
    <property type="nucleotide sequence ID" value="NZ_CP138348.1"/>
</dbReference>
<protein>
    <recommendedName>
        <fullName evidence="3">Nucleotide exchange factor GrpE</fullName>
    </recommendedName>
</protein>
<dbReference type="AlphaFoldDB" id="A0AAF1C5X8"/>
<feature type="coiled-coil region" evidence="1">
    <location>
        <begin position="231"/>
        <end position="272"/>
    </location>
</feature>
<gene>
    <name evidence="2" type="ORF">SAY89_13965</name>
</gene>
<sequence>MNKPDFSQKINAKAFERNTKPKPIINKQKNPVSQAELASSPWGKLTFFLDRALGDITPRSFGKKRQYSELAVIQIKCLEKLLNYKTNNWDDLLDELEELDDEEYNKAENFYYHLSRKYSIRPDKFITFWHQKISEFVDLFEKIVNSDQLDLIKLENFANIIDNFNRSRERSFWFLHQLPYYLDEKNKYFLLNSESYQTIIQFGASEYISKFGYQLQKEFNLTRTDIKEKAAQNLVQELGETENNLRAEISRLENENQELEREIQDIKENSLQEAVYTLAKSLQDEQQQPVLDQLFSLYKKIDKLLENNEGLSTQDTLTCFINLENLFKAFSTLNIQPFPPDTEAILEITGEDLDNNKYNYVSGSQFISKEEVKKVKCVACGWKVGEEIVTPAKVEEIEN</sequence>
<dbReference type="EMBL" id="CP138348">
    <property type="protein sequence ID" value="WPF87894.1"/>
    <property type="molecule type" value="Genomic_DNA"/>
</dbReference>
<accession>A0AAF1C5X8</accession>
<proteinExistence type="predicted"/>
<keyword evidence="1" id="KW-0175">Coiled coil</keyword>
<evidence type="ECO:0008006" key="3">
    <source>
        <dbReference type="Google" id="ProtNLM"/>
    </source>
</evidence>
<organism evidence="2">
    <name type="scientific">Cyanobacterium aponinum AL20115</name>
    <dbReference type="NCBI Taxonomy" id="3090662"/>
    <lineage>
        <taxon>Bacteria</taxon>
        <taxon>Bacillati</taxon>
        <taxon>Cyanobacteriota</taxon>
        <taxon>Cyanophyceae</taxon>
        <taxon>Oscillatoriophycideae</taxon>
        <taxon>Chroococcales</taxon>
        <taxon>Geminocystaceae</taxon>
        <taxon>Cyanobacterium</taxon>
    </lineage>
</organism>
<reference evidence="2" key="1">
    <citation type="submission" date="2023-11" db="EMBL/GenBank/DDBJ databases">
        <title>Genome sequence of Cyanobacterium aponinum BCRC AL20115.</title>
        <authorList>
            <person name="Chang H.-Y."/>
            <person name="Lin K.-M."/>
            <person name="Hsueh H.-T."/>
            <person name="Chu H.-A."/>
            <person name="Kuo C.-H."/>
        </authorList>
    </citation>
    <scope>NUCLEOTIDE SEQUENCE</scope>
    <source>
        <strain evidence="2">AL20115</strain>
    </source>
</reference>
<name>A0AAF1C5X8_9CHRO</name>